<keyword evidence="1" id="KW-0812">Transmembrane</keyword>
<gene>
    <name evidence="2" type="ORF">HUJ06_026111</name>
</gene>
<comment type="caution">
    <text evidence="2">The sequence shown here is derived from an EMBL/GenBank/DDBJ whole genome shotgun (WGS) entry which is preliminary data.</text>
</comment>
<accession>A0A822XWE6</accession>
<dbReference type="AlphaFoldDB" id="A0A822XWE6"/>
<feature type="transmembrane region" description="Helical" evidence="1">
    <location>
        <begin position="26"/>
        <end position="51"/>
    </location>
</feature>
<keyword evidence="1" id="KW-1133">Transmembrane helix</keyword>
<evidence type="ECO:0000313" key="3">
    <source>
        <dbReference type="Proteomes" id="UP000607653"/>
    </source>
</evidence>
<organism evidence="2 3">
    <name type="scientific">Nelumbo nucifera</name>
    <name type="common">Sacred lotus</name>
    <dbReference type="NCBI Taxonomy" id="4432"/>
    <lineage>
        <taxon>Eukaryota</taxon>
        <taxon>Viridiplantae</taxon>
        <taxon>Streptophyta</taxon>
        <taxon>Embryophyta</taxon>
        <taxon>Tracheophyta</taxon>
        <taxon>Spermatophyta</taxon>
        <taxon>Magnoliopsida</taxon>
        <taxon>Proteales</taxon>
        <taxon>Nelumbonaceae</taxon>
        <taxon>Nelumbo</taxon>
    </lineage>
</organism>
<dbReference type="Proteomes" id="UP000607653">
    <property type="component" value="Unassembled WGS sequence"/>
</dbReference>
<keyword evidence="3" id="KW-1185">Reference proteome</keyword>
<proteinExistence type="predicted"/>
<keyword evidence="1" id="KW-0472">Membrane</keyword>
<evidence type="ECO:0000313" key="2">
    <source>
        <dbReference type="EMBL" id="DAD24647.1"/>
    </source>
</evidence>
<dbReference type="EMBL" id="DUZY01000001">
    <property type="protein sequence ID" value="DAD24647.1"/>
    <property type="molecule type" value="Genomic_DNA"/>
</dbReference>
<reference evidence="2 3" key="1">
    <citation type="journal article" date="2020" name="Mol. Biol. Evol.">
        <title>Distinct Expression and Methylation Patterns for Genes with Different Fates following a Single Whole-Genome Duplication in Flowering Plants.</title>
        <authorList>
            <person name="Shi T."/>
            <person name="Rahmani R.S."/>
            <person name="Gugger P.F."/>
            <person name="Wang M."/>
            <person name="Li H."/>
            <person name="Zhang Y."/>
            <person name="Li Z."/>
            <person name="Wang Q."/>
            <person name="Van de Peer Y."/>
            <person name="Marchal K."/>
            <person name="Chen J."/>
        </authorList>
    </citation>
    <scope>NUCLEOTIDE SEQUENCE [LARGE SCALE GENOMIC DNA]</scope>
    <source>
        <tissue evidence="2">Leaf</tissue>
    </source>
</reference>
<sequence length="86" mass="9805">MLRFNNFSYRAVLRERERMDHSSSGGWILIFLVLRNFVYIVSSFLAILLMGPVGCTSFVKSIEMKLFNILSFNFQLPTDLPPGLGA</sequence>
<evidence type="ECO:0000256" key="1">
    <source>
        <dbReference type="SAM" id="Phobius"/>
    </source>
</evidence>
<name>A0A822XWE6_NELNU</name>
<protein>
    <submittedName>
        <fullName evidence="2">Uncharacterized protein</fullName>
    </submittedName>
</protein>